<name>A0ABQ9H8X3_9NEOP</name>
<accession>A0ABQ9H8X3</accession>
<organism evidence="1 2">
    <name type="scientific">Dryococelus australis</name>
    <dbReference type="NCBI Taxonomy" id="614101"/>
    <lineage>
        <taxon>Eukaryota</taxon>
        <taxon>Metazoa</taxon>
        <taxon>Ecdysozoa</taxon>
        <taxon>Arthropoda</taxon>
        <taxon>Hexapoda</taxon>
        <taxon>Insecta</taxon>
        <taxon>Pterygota</taxon>
        <taxon>Neoptera</taxon>
        <taxon>Polyneoptera</taxon>
        <taxon>Phasmatodea</taxon>
        <taxon>Verophasmatodea</taxon>
        <taxon>Anareolatae</taxon>
        <taxon>Phasmatidae</taxon>
        <taxon>Eurycanthinae</taxon>
        <taxon>Dryococelus</taxon>
    </lineage>
</organism>
<sequence>MKAFMHKVEVLRTCCTQDFIFYCSAGDIPCVKVLKEKHFPTVKQERENSLREKVRGKHVAVLCDEPTDSRDAHALETANAENCSRAILDTLKTYNVDFDSVLVSDSAKCMVKCF</sequence>
<evidence type="ECO:0000313" key="1">
    <source>
        <dbReference type="EMBL" id="KAJ8880755.1"/>
    </source>
</evidence>
<dbReference type="EMBL" id="JARBHB010000006">
    <property type="protein sequence ID" value="KAJ8880755.1"/>
    <property type="molecule type" value="Genomic_DNA"/>
</dbReference>
<protein>
    <submittedName>
        <fullName evidence="1">Uncharacterized protein</fullName>
    </submittedName>
</protein>
<reference evidence="1 2" key="1">
    <citation type="submission" date="2023-02" db="EMBL/GenBank/DDBJ databases">
        <title>LHISI_Scaffold_Assembly.</title>
        <authorList>
            <person name="Stuart O.P."/>
            <person name="Cleave R."/>
            <person name="Magrath M.J.L."/>
            <person name="Mikheyev A.S."/>
        </authorList>
    </citation>
    <scope>NUCLEOTIDE SEQUENCE [LARGE SCALE GENOMIC DNA]</scope>
    <source>
        <strain evidence="1">Daus_M_001</strain>
        <tissue evidence="1">Leg muscle</tissue>
    </source>
</reference>
<evidence type="ECO:0000313" key="2">
    <source>
        <dbReference type="Proteomes" id="UP001159363"/>
    </source>
</evidence>
<keyword evidence="2" id="KW-1185">Reference proteome</keyword>
<gene>
    <name evidence="1" type="ORF">PR048_017225</name>
</gene>
<proteinExistence type="predicted"/>
<dbReference type="Proteomes" id="UP001159363">
    <property type="component" value="Chromosome 5"/>
</dbReference>
<comment type="caution">
    <text evidence="1">The sequence shown here is derived from an EMBL/GenBank/DDBJ whole genome shotgun (WGS) entry which is preliminary data.</text>
</comment>